<feature type="compositionally biased region" description="Basic and acidic residues" evidence="1">
    <location>
        <begin position="127"/>
        <end position="166"/>
    </location>
</feature>
<dbReference type="AlphaFoldDB" id="A0A9Q3USI1"/>
<dbReference type="Proteomes" id="UP001107960">
    <property type="component" value="Unassembled WGS sequence"/>
</dbReference>
<reference evidence="3" key="1">
    <citation type="submission" date="2021-11" db="EMBL/GenBank/DDBJ databases">
        <title>Description of novel Chryseobacterium species.</title>
        <authorList>
            <person name="Saticioglu I.B."/>
            <person name="Ay H."/>
            <person name="Altun S."/>
            <person name="Duman M."/>
        </authorList>
    </citation>
    <scope>NUCLEOTIDE SEQUENCE</scope>
    <source>
        <strain evidence="3">C-39</strain>
    </source>
</reference>
<dbReference type="RefSeq" id="WP_228459826.1">
    <property type="nucleotide sequence ID" value="NZ_JACXXP010000006.1"/>
</dbReference>
<accession>A0A9Q3USI1</accession>
<feature type="compositionally biased region" description="Basic and acidic residues" evidence="1">
    <location>
        <begin position="104"/>
        <end position="120"/>
    </location>
</feature>
<comment type="caution">
    <text evidence="3">The sequence shown here is derived from an EMBL/GenBank/DDBJ whole genome shotgun (WGS) entry which is preliminary data.</text>
</comment>
<protein>
    <submittedName>
        <fullName evidence="3">DUF6291 domain-containing protein</fullName>
    </submittedName>
</protein>
<sequence length="301" mass="34378">MKNNGVIFLKDWKLLVSSLSPENQLEFWDMFTNYEYGVEQTCNNPYLFPIWTFIKAQMDNMKDKYNEKVVNRNQINGAKGGRPKKETQTENENPKNPVGLNETQKSHNEKDNVKNNEKDNNNVNVLLEKETKSDLQSEEAPKELFEDDKQPDSGERKKVPPKKESDEVEINYRFDSKIFIAQWNLFKVFRKKKHKFSFLDNDSENRKLTELFNLSNGDEKFAIKIIQNSIDNGYKGLFLPKKENNGQTTHNTNNGFTKTTAAGSNATSGKTSATTAIARHLAKISTGNCQSGDFATDAEIV</sequence>
<evidence type="ECO:0000313" key="4">
    <source>
        <dbReference type="Proteomes" id="UP001107960"/>
    </source>
</evidence>
<dbReference type="InterPro" id="IPR046258">
    <property type="entry name" value="DUF6291"/>
</dbReference>
<organism evidence="3 4">
    <name type="scientific">Chryseobacterium muglaense</name>
    <dbReference type="NCBI Taxonomy" id="2893752"/>
    <lineage>
        <taxon>Bacteria</taxon>
        <taxon>Pseudomonadati</taxon>
        <taxon>Bacteroidota</taxon>
        <taxon>Flavobacteriia</taxon>
        <taxon>Flavobacteriales</taxon>
        <taxon>Weeksellaceae</taxon>
        <taxon>Chryseobacterium group</taxon>
        <taxon>Chryseobacterium</taxon>
    </lineage>
</organism>
<feature type="region of interest" description="Disordered" evidence="1">
    <location>
        <begin position="71"/>
        <end position="166"/>
    </location>
</feature>
<evidence type="ECO:0000259" key="2">
    <source>
        <dbReference type="Pfam" id="PF19808"/>
    </source>
</evidence>
<dbReference type="EMBL" id="JAJJML010000001">
    <property type="protein sequence ID" value="MCC9032731.1"/>
    <property type="molecule type" value="Genomic_DNA"/>
</dbReference>
<evidence type="ECO:0000313" key="3">
    <source>
        <dbReference type="EMBL" id="MCC9032731.1"/>
    </source>
</evidence>
<gene>
    <name evidence="3" type="ORF">LNP80_00480</name>
</gene>
<evidence type="ECO:0000256" key="1">
    <source>
        <dbReference type="SAM" id="MobiDB-lite"/>
    </source>
</evidence>
<feature type="domain" description="DUF6291" evidence="2">
    <location>
        <begin position="6"/>
        <end position="84"/>
    </location>
</feature>
<proteinExistence type="predicted"/>
<dbReference type="Pfam" id="PF19808">
    <property type="entry name" value="DUF6291"/>
    <property type="match status" value="1"/>
</dbReference>
<name>A0A9Q3USI1_9FLAO</name>